<dbReference type="InterPro" id="IPR006869">
    <property type="entry name" value="DUF547"/>
</dbReference>
<reference evidence="3" key="1">
    <citation type="submission" date="2021-02" db="EMBL/GenBank/DDBJ databases">
        <authorList>
            <person name="Dougan E. K."/>
            <person name="Rhodes N."/>
            <person name="Thang M."/>
            <person name="Chan C."/>
        </authorList>
    </citation>
    <scope>NUCLEOTIDE SEQUENCE</scope>
</reference>
<dbReference type="EMBL" id="CAJNNW010034737">
    <property type="protein sequence ID" value="CAE8723734.1"/>
    <property type="molecule type" value="Genomic_DNA"/>
</dbReference>
<dbReference type="PANTHER" id="PTHR46361:SF3">
    <property type="entry name" value="ELECTRON CARRIER_ PROTEIN DISULFIDE OXIDOREDUCTASE"/>
    <property type="match status" value="1"/>
</dbReference>
<evidence type="ECO:0000313" key="3">
    <source>
        <dbReference type="EMBL" id="CAE8723734.1"/>
    </source>
</evidence>
<evidence type="ECO:0000259" key="2">
    <source>
        <dbReference type="Pfam" id="PF04784"/>
    </source>
</evidence>
<feature type="region of interest" description="Disordered" evidence="1">
    <location>
        <begin position="842"/>
        <end position="894"/>
    </location>
</feature>
<proteinExistence type="predicted"/>
<evidence type="ECO:0000313" key="4">
    <source>
        <dbReference type="Proteomes" id="UP000626109"/>
    </source>
</evidence>
<feature type="region of interest" description="Disordered" evidence="1">
    <location>
        <begin position="393"/>
        <end position="417"/>
    </location>
</feature>
<evidence type="ECO:0000256" key="1">
    <source>
        <dbReference type="SAM" id="MobiDB-lite"/>
    </source>
</evidence>
<sequence>MGEEHLSNIWIGGALEGELKLGWIMKNVVELCARFAKKKTGGRMFFDLGSKTQAAQVGFPIKTLFLSICTPEGEVPPKLGDLALDALKWPGAGLLEVDTTSTYTLVWNTPFLDLCSWELLKVPGISPLPLESVLGDISSAHVFVYDLGKAGSHANWRNSLLMESFFSRGAEGETWAIPAPVPEGVKDEAEDKAQMSLEAAEDDAEAEDEAEEDDAEDEDLVTQRDDQSDSSDSQSGSDQEEAEEAGDEELNDEMLRELNKLHAEALFKIEGWRPRQMAGTAAENAAVQVPYYIEAIDRLQRRKVRVWYVFAMANPDGAGTWWHAKDSAVLASLCKPKRRLQTFRRGPGARRFACCAVRTLEQFRQVVGKHLATETKLRSLVIAAAANGAMTPRAMDRRPMEEVPSPSSRSRHLSPSRLARKVRRRATGWRRVPVVPPQFFVAADSVICGLAFAHARQGREEVLREALVGCLHFEGRLCEELLRLSSDGVLRCFTPYDCEQPRVRILASEILQVEAMPGLFLGRFHIWQVHTLLHVFAFCCAEAAERDEWVSGIGSVVSQGSQAKTPSACCTGGQTPSSGFEEASPLVAADPTPPTPPTPPATGAERFAFPALGVASTLLMPQISARSIAKKATGLLNAMSSLRAIAIGQPVPSREADLLMDSTKARRWGRRRLVLNDRKLVTAPEASPLGPSIAGQLLETALALGEQPDTCDVIAFMDFTCLLKAVRFDGWKDSDLLAFWMNIYHCMLLHGLLVLGVPKLQSEVKHFHNRVSYLIGPMPVSLREIEHAILRVPAAEKDMADMAVRTAREARVRAQALLSGLPRPRHWGPSWGCGLRFGLAGPAGRKPSPSQSGSFPRPASPVALGSSGGGIRTSPTNITPGSVAPNFPQSARKCDRPDTDGNFVGNLCLPKLPLPRPPWRNETNSACLYLGAEPQALATPQKDLRVALALNRGTLSCPPSVPVFSAARLNAELDDVACCFARSFVSIQLGHGRRPVHATLPYCCQGIMQELGNDQEALLRFLGRILEAEATKFPLQQTQKVQVRFKKGPEDPRQRSELCRHTFSDPNLQKLIQAFGPEFNVIHGTAQALSKLVEAGQPPEGPPEAQSSLSFRECDSSPKRGADAQRLTISL</sequence>
<feature type="region of interest" description="Disordered" evidence="1">
    <location>
        <begin position="196"/>
        <end position="249"/>
    </location>
</feature>
<dbReference type="Pfam" id="PF04784">
    <property type="entry name" value="DUF547"/>
    <property type="match status" value="1"/>
</dbReference>
<gene>
    <name evidence="3" type="ORF">PGLA2088_LOCUS43326</name>
</gene>
<feature type="domain" description="DUF547" evidence="2">
    <location>
        <begin position="729"/>
        <end position="797"/>
    </location>
</feature>
<dbReference type="PANTHER" id="PTHR46361">
    <property type="entry name" value="ELECTRON CARRIER/ PROTEIN DISULFIDE OXIDOREDUCTASE"/>
    <property type="match status" value="1"/>
</dbReference>
<organism evidence="3 4">
    <name type="scientific">Polarella glacialis</name>
    <name type="common">Dinoflagellate</name>
    <dbReference type="NCBI Taxonomy" id="89957"/>
    <lineage>
        <taxon>Eukaryota</taxon>
        <taxon>Sar</taxon>
        <taxon>Alveolata</taxon>
        <taxon>Dinophyceae</taxon>
        <taxon>Suessiales</taxon>
        <taxon>Suessiaceae</taxon>
        <taxon>Polarella</taxon>
    </lineage>
</organism>
<comment type="caution">
    <text evidence="3">The sequence shown here is derived from an EMBL/GenBank/DDBJ whole genome shotgun (WGS) entry which is preliminary data.</text>
</comment>
<protein>
    <recommendedName>
        <fullName evidence="2">DUF547 domain-containing protein</fullName>
    </recommendedName>
</protein>
<feature type="compositionally biased region" description="Low complexity" evidence="1">
    <location>
        <begin position="1095"/>
        <end position="1108"/>
    </location>
</feature>
<dbReference type="AlphaFoldDB" id="A0A813LEL3"/>
<feature type="compositionally biased region" description="Acidic residues" evidence="1">
    <location>
        <begin position="238"/>
        <end position="249"/>
    </location>
</feature>
<accession>A0A813LEL3</accession>
<feature type="region of interest" description="Disordered" evidence="1">
    <location>
        <begin position="1094"/>
        <end position="1131"/>
    </location>
</feature>
<feature type="compositionally biased region" description="Basic and acidic residues" evidence="1">
    <location>
        <begin position="1112"/>
        <end position="1123"/>
    </location>
</feature>
<dbReference type="Proteomes" id="UP000626109">
    <property type="component" value="Unassembled WGS sequence"/>
</dbReference>
<name>A0A813LEL3_POLGL</name>
<feature type="compositionally biased region" description="Acidic residues" evidence="1">
    <location>
        <begin position="199"/>
        <end position="220"/>
    </location>
</feature>